<dbReference type="GO" id="GO:0030301">
    <property type="term" value="P:cholesterol transport"/>
    <property type="evidence" value="ECO:0007669"/>
    <property type="project" value="TreeGrafter"/>
</dbReference>
<dbReference type="GO" id="GO:0050750">
    <property type="term" value="F:low-density lipoprotein particle receptor binding"/>
    <property type="evidence" value="ECO:0007669"/>
    <property type="project" value="TreeGrafter"/>
</dbReference>
<protein>
    <submittedName>
        <fullName evidence="1">Apolipoprotein B-100-like</fullName>
    </submittedName>
</protein>
<dbReference type="GO" id="GO:0034359">
    <property type="term" value="C:mature chylomicron"/>
    <property type="evidence" value="ECO:0007669"/>
    <property type="project" value="TreeGrafter"/>
</dbReference>
<keyword evidence="2" id="KW-1185">Reference proteome</keyword>
<dbReference type="GO" id="GO:0120020">
    <property type="term" value="F:cholesterol transfer activity"/>
    <property type="evidence" value="ECO:0007669"/>
    <property type="project" value="TreeGrafter"/>
</dbReference>
<dbReference type="GO" id="GO:0006642">
    <property type="term" value="P:triglyceride mobilization"/>
    <property type="evidence" value="ECO:0007669"/>
    <property type="project" value="TreeGrafter"/>
</dbReference>
<sequence>ISMDELQQFEIPTQLDIPEFTILGFHTVQASTISVDDIKQIIIDLIDLIINIEVKLFDIGASFGDLSMTYLAALPEVSLPEITVPEFSFPTLPTVPAEKLIETLQLPTLNLPVIPREITIPGFGKLRYEIKVNSPFYIIRNAAEVQSSFDDDTSQLTAFVTSQGTSLNFESLNFNLDSTARIALPKGGRVIAAETFKFTHAFLAVDHDVSVTFYDFSAQASAKTIVKATTAAYNAELLNEAFLVTKGGLSATTDTSYKHVLNLPTIGLTGETSVIQKVMARQESTTITVTVGNQGTSAFNSHDSTHKSDLQVIVNPATVKLTFISDTDTFLLRMKQTLSADSVIFSNFKFDVRSEAEGPAVKNSLVVGSINADLQEMKFELKATHSTDLVGIVNGAFNNAINVAVCPTEVVFSFQNKGNTKFNFNDVFTAKMDLQNDYSATFRPDTHHMNTVALARLNQHKLFWNLTVENNEREAAIFTA</sequence>
<feature type="non-terminal residue" evidence="1">
    <location>
        <position position="480"/>
    </location>
</feature>
<dbReference type="GO" id="GO:0034361">
    <property type="term" value="C:very-low-density lipoprotein particle"/>
    <property type="evidence" value="ECO:0007669"/>
    <property type="project" value="TreeGrafter"/>
</dbReference>
<dbReference type="GO" id="GO:0042953">
    <property type="term" value="P:lipoprotein transport"/>
    <property type="evidence" value="ECO:0007669"/>
    <property type="project" value="TreeGrafter"/>
</dbReference>
<dbReference type="GO" id="GO:0034362">
    <property type="term" value="C:low-density lipoprotein particle"/>
    <property type="evidence" value="ECO:0007669"/>
    <property type="project" value="TreeGrafter"/>
</dbReference>
<name>A0AAV1QNM3_SCOSC</name>
<gene>
    <name evidence="1" type="ORF">FSCOSCO3_A010293</name>
</gene>
<proteinExistence type="predicted"/>
<dbReference type="EMBL" id="CAWUFR010003570">
    <property type="protein sequence ID" value="CAK6985000.1"/>
    <property type="molecule type" value="Genomic_DNA"/>
</dbReference>
<evidence type="ECO:0000313" key="1">
    <source>
        <dbReference type="EMBL" id="CAK6985000.1"/>
    </source>
</evidence>
<dbReference type="AlphaFoldDB" id="A0AAV1QNM3"/>
<organism evidence="1 2">
    <name type="scientific">Scomber scombrus</name>
    <name type="common">Atlantic mackerel</name>
    <name type="synonym">Scomber vernalis</name>
    <dbReference type="NCBI Taxonomy" id="13677"/>
    <lineage>
        <taxon>Eukaryota</taxon>
        <taxon>Metazoa</taxon>
        <taxon>Chordata</taxon>
        <taxon>Craniata</taxon>
        <taxon>Vertebrata</taxon>
        <taxon>Euteleostomi</taxon>
        <taxon>Actinopterygii</taxon>
        <taxon>Neopterygii</taxon>
        <taxon>Teleostei</taxon>
        <taxon>Neoteleostei</taxon>
        <taxon>Acanthomorphata</taxon>
        <taxon>Pelagiaria</taxon>
        <taxon>Scombriformes</taxon>
        <taxon>Scombridae</taxon>
        <taxon>Scomber</taxon>
    </lineage>
</organism>
<comment type="caution">
    <text evidence="1">The sequence shown here is derived from an EMBL/GenBank/DDBJ whole genome shotgun (WGS) entry which is preliminary data.</text>
</comment>
<reference evidence="1 2" key="1">
    <citation type="submission" date="2024-01" db="EMBL/GenBank/DDBJ databases">
        <authorList>
            <person name="Alioto T."/>
            <person name="Alioto T."/>
            <person name="Gomez Garrido J."/>
        </authorList>
    </citation>
    <scope>NUCLEOTIDE SEQUENCE [LARGE SCALE GENOMIC DNA]</scope>
</reference>
<evidence type="ECO:0000313" key="2">
    <source>
        <dbReference type="Proteomes" id="UP001314229"/>
    </source>
</evidence>
<accession>A0AAV1QNM3</accession>
<dbReference type="GO" id="GO:0042632">
    <property type="term" value="P:cholesterol homeostasis"/>
    <property type="evidence" value="ECO:0007669"/>
    <property type="project" value="TreeGrafter"/>
</dbReference>
<dbReference type="Proteomes" id="UP001314229">
    <property type="component" value="Unassembled WGS sequence"/>
</dbReference>
<dbReference type="PANTHER" id="PTHR13769:SF5">
    <property type="entry name" value="APOLIPOPROTEIN B-100-RELATED"/>
    <property type="match status" value="1"/>
</dbReference>
<dbReference type="InterPro" id="IPR052418">
    <property type="entry name" value="Apolipoprotein_B"/>
</dbReference>
<dbReference type="PANTHER" id="PTHR13769">
    <property type="entry name" value="APOLIPOPROTEIN B"/>
    <property type="match status" value="1"/>
</dbReference>
<feature type="non-terminal residue" evidence="1">
    <location>
        <position position="1"/>
    </location>
</feature>